<protein>
    <submittedName>
        <fullName evidence="10">Glycosylphosphatidylinositol (GPI) anchor assembly protein</fullName>
    </submittedName>
</protein>
<dbReference type="Pfam" id="PF06699">
    <property type="entry name" value="PIG-F"/>
    <property type="match status" value="1"/>
</dbReference>
<keyword evidence="7 9" id="KW-0472">Membrane</keyword>
<evidence type="ECO:0000256" key="3">
    <source>
        <dbReference type="ARBA" id="ARBA00022502"/>
    </source>
</evidence>
<evidence type="ECO:0000256" key="9">
    <source>
        <dbReference type="SAM" id="Phobius"/>
    </source>
</evidence>
<feature type="transmembrane region" description="Helical" evidence="9">
    <location>
        <begin position="239"/>
        <end position="259"/>
    </location>
</feature>
<dbReference type="AlphaFoldDB" id="A0AAF0DYQ6"/>
<accession>A0AAF0DYQ6</accession>
<evidence type="ECO:0000313" key="10">
    <source>
        <dbReference type="EMBL" id="WFD01870.1"/>
    </source>
</evidence>
<gene>
    <name evidence="10" type="primary">GPI11</name>
    <name evidence="10" type="ORF">MOBT1_000550</name>
</gene>
<evidence type="ECO:0000256" key="2">
    <source>
        <dbReference type="ARBA" id="ARBA00004687"/>
    </source>
</evidence>
<dbReference type="GO" id="GO:0006506">
    <property type="term" value="P:GPI anchor biosynthetic process"/>
    <property type="evidence" value="ECO:0007669"/>
    <property type="project" value="UniProtKB-KW"/>
</dbReference>
<proteinExistence type="predicted"/>
<comment type="pathway">
    <text evidence="2">Glycolipid biosynthesis; glycosylphosphatidylinositol-anchor biosynthesis.</text>
</comment>
<keyword evidence="11" id="KW-1185">Reference proteome</keyword>
<feature type="compositionally biased region" description="Basic residues" evidence="8">
    <location>
        <begin position="282"/>
        <end position="291"/>
    </location>
</feature>
<keyword evidence="5" id="KW-0256">Endoplasmic reticulum</keyword>
<evidence type="ECO:0000313" key="11">
    <source>
        <dbReference type="Proteomes" id="UP001214603"/>
    </source>
</evidence>
<evidence type="ECO:0000256" key="1">
    <source>
        <dbReference type="ARBA" id="ARBA00004477"/>
    </source>
</evidence>
<feature type="region of interest" description="Disordered" evidence="8">
    <location>
        <begin position="266"/>
        <end position="291"/>
    </location>
</feature>
<evidence type="ECO:0000256" key="8">
    <source>
        <dbReference type="SAM" id="MobiDB-lite"/>
    </source>
</evidence>
<feature type="transmembrane region" description="Helical" evidence="9">
    <location>
        <begin position="14"/>
        <end position="34"/>
    </location>
</feature>
<feature type="transmembrane region" description="Helical" evidence="9">
    <location>
        <begin position="129"/>
        <end position="152"/>
    </location>
</feature>
<sequence>MRPTGPPAWPARHVAQLVLASLVLQPLLLTLTLVDFARVWPDAADAPLVRALTHVSRVLRPGVPRDAPATGAALLREAALALQGVYITQAWFCARSASWHSVAAAYEAGSSRRDAQAQGHSIGQQLERIVLTTLAFPLLWAAALAVVLLAGAPLNGSYAGTAVLAAYLALLVLFPVVHLVGAPPSPMWTRVLAAPRLATPREVLVLVPAACAALGALAGAAGLALDWGRVWQTYPLPCVYGAAAGAVLGNALALALVGVRALRTALASPPPPPPAAPETRAQRRARRRAAP</sequence>
<keyword evidence="6 9" id="KW-1133">Transmembrane helix</keyword>
<comment type="subcellular location">
    <subcellularLocation>
        <location evidence="1">Endoplasmic reticulum membrane</location>
        <topology evidence="1">Multi-pass membrane protein</topology>
    </subcellularLocation>
</comment>
<dbReference type="InterPro" id="IPR009580">
    <property type="entry name" value="GPI_biosynthesis_protein_Pig-F"/>
</dbReference>
<name>A0AAF0DYQ6_9BASI</name>
<evidence type="ECO:0000256" key="4">
    <source>
        <dbReference type="ARBA" id="ARBA00022692"/>
    </source>
</evidence>
<reference evidence="10" key="1">
    <citation type="submission" date="2023-03" db="EMBL/GenBank/DDBJ databases">
        <title>Mating type loci evolution in Malassezia.</title>
        <authorList>
            <person name="Coelho M.A."/>
        </authorList>
    </citation>
    <scope>NUCLEOTIDE SEQUENCE</scope>
    <source>
        <strain evidence="10">CBS 7876</strain>
    </source>
</reference>
<feature type="transmembrane region" description="Helical" evidence="9">
    <location>
        <begin position="203"/>
        <end position="227"/>
    </location>
</feature>
<organism evidence="10 11">
    <name type="scientific">Malassezia obtusa</name>
    <dbReference type="NCBI Taxonomy" id="76774"/>
    <lineage>
        <taxon>Eukaryota</taxon>
        <taxon>Fungi</taxon>
        <taxon>Dikarya</taxon>
        <taxon>Basidiomycota</taxon>
        <taxon>Ustilaginomycotina</taxon>
        <taxon>Malasseziomycetes</taxon>
        <taxon>Malasseziales</taxon>
        <taxon>Malasseziaceae</taxon>
        <taxon>Malassezia</taxon>
    </lineage>
</organism>
<evidence type="ECO:0000256" key="5">
    <source>
        <dbReference type="ARBA" id="ARBA00022824"/>
    </source>
</evidence>
<evidence type="ECO:0000256" key="7">
    <source>
        <dbReference type="ARBA" id="ARBA00023136"/>
    </source>
</evidence>
<dbReference type="GO" id="GO:0005789">
    <property type="term" value="C:endoplasmic reticulum membrane"/>
    <property type="evidence" value="ECO:0007669"/>
    <property type="project" value="UniProtKB-SubCell"/>
</dbReference>
<feature type="transmembrane region" description="Helical" evidence="9">
    <location>
        <begin position="158"/>
        <end position="182"/>
    </location>
</feature>
<keyword evidence="3" id="KW-0337">GPI-anchor biosynthesis</keyword>
<evidence type="ECO:0000256" key="6">
    <source>
        <dbReference type="ARBA" id="ARBA00022989"/>
    </source>
</evidence>
<dbReference type="EMBL" id="CP119934">
    <property type="protein sequence ID" value="WFD01870.1"/>
    <property type="molecule type" value="Genomic_DNA"/>
</dbReference>
<keyword evidence="4 9" id="KW-0812">Transmembrane</keyword>
<dbReference type="Proteomes" id="UP001214603">
    <property type="component" value="Chromosome 1"/>
</dbReference>